<accession>A0A7S4K8H6</accession>
<evidence type="ECO:0000313" key="1">
    <source>
        <dbReference type="EMBL" id="CAE2286329.1"/>
    </source>
</evidence>
<sequence length="123" mass="13590">MERKQQTHEERRLLAAVQEYDGRGRFISACVSLLYACCAGGALAAPTHPTRTHAPYHARPAYEAMVYTCIELGKPTACWQFCTALQPVSRMLDDDLHLYLMNNAMPVCASRLGLAQADQTAMG</sequence>
<dbReference type="AlphaFoldDB" id="A0A7S4K8H6"/>
<organism evidence="1">
    <name type="scientific">Prymnesium polylepis</name>
    <dbReference type="NCBI Taxonomy" id="72548"/>
    <lineage>
        <taxon>Eukaryota</taxon>
        <taxon>Haptista</taxon>
        <taxon>Haptophyta</taxon>
        <taxon>Prymnesiophyceae</taxon>
        <taxon>Prymnesiales</taxon>
        <taxon>Prymnesiaceae</taxon>
        <taxon>Prymnesium</taxon>
    </lineage>
</organism>
<protein>
    <submittedName>
        <fullName evidence="1">Uncharacterized protein</fullName>
    </submittedName>
</protein>
<reference evidence="1" key="1">
    <citation type="submission" date="2021-01" db="EMBL/GenBank/DDBJ databases">
        <authorList>
            <person name="Corre E."/>
            <person name="Pelletier E."/>
            <person name="Niang G."/>
            <person name="Scheremetjew M."/>
            <person name="Finn R."/>
            <person name="Kale V."/>
            <person name="Holt S."/>
            <person name="Cochrane G."/>
            <person name="Meng A."/>
            <person name="Brown T."/>
            <person name="Cohen L."/>
        </authorList>
    </citation>
    <scope>NUCLEOTIDE SEQUENCE</scope>
    <source>
        <strain evidence="1">UIO037</strain>
    </source>
</reference>
<dbReference type="EMBL" id="HBKO01040478">
    <property type="protein sequence ID" value="CAE2286329.1"/>
    <property type="molecule type" value="Transcribed_RNA"/>
</dbReference>
<name>A0A7S4K8H6_9EUKA</name>
<gene>
    <name evidence="1" type="ORF">CPOL0286_LOCUS18593</name>
</gene>
<proteinExistence type="predicted"/>